<feature type="domain" description="Solute-binding protein family 5" evidence="4">
    <location>
        <begin position="88"/>
        <end position="495"/>
    </location>
</feature>
<evidence type="ECO:0000313" key="6">
    <source>
        <dbReference type="Proteomes" id="UP000321389"/>
    </source>
</evidence>
<dbReference type="InterPro" id="IPR039424">
    <property type="entry name" value="SBP_5"/>
</dbReference>
<comment type="subcellular location">
    <subcellularLocation>
        <location evidence="1">Periplasm</location>
    </subcellularLocation>
</comment>
<dbReference type="OrthoDB" id="9803988at2"/>
<accession>A0A5B8L6D7</accession>
<dbReference type="SUPFAM" id="SSF53850">
    <property type="entry name" value="Periplasmic binding protein-like II"/>
    <property type="match status" value="1"/>
</dbReference>
<dbReference type="EMBL" id="CP042301">
    <property type="protein sequence ID" value="QDZ03429.1"/>
    <property type="molecule type" value="Genomic_DNA"/>
</dbReference>
<dbReference type="Pfam" id="PF00496">
    <property type="entry name" value="SBP_bac_5"/>
    <property type="match status" value="1"/>
</dbReference>
<evidence type="ECO:0000313" key="5">
    <source>
        <dbReference type="EMBL" id="QDZ03429.1"/>
    </source>
</evidence>
<dbReference type="AlphaFoldDB" id="A0A5B8L6D7"/>
<evidence type="ECO:0000256" key="1">
    <source>
        <dbReference type="ARBA" id="ARBA00004418"/>
    </source>
</evidence>
<dbReference type="PIRSF" id="PIRSF002741">
    <property type="entry name" value="MppA"/>
    <property type="match status" value="1"/>
</dbReference>
<dbReference type="PANTHER" id="PTHR30290">
    <property type="entry name" value="PERIPLASMIC BINDING COMPONENT OF ABC TRANSPORTER"/>
    <property type="match status" value="1"/>
</dbReference>
<dbReference type="Gene3D" id="3.10.105.10">
    <property type="entry name" value="Dipeptide-binding Protein, Domain 3"/>
    <property type="match status" value="1"/>
</dbReference>
<gene>
    <name evidence="5" type="ORF">FQ775_19620</name>
</gene>
<dbReference type="GO" id="GO:1904680">
    <property type="term" value="F:peptide transmembrane transporter activity"/>
    <property type="evidence" value="ECO:0007669"/>
    <property type="project" value="TreeGrafter"/>
</dbReference>
<dbReference type="GO" id="GO:0015833">
    <property type="term" value="P:peptide transport"/>
    <property type="evidence" value="ECO:0007669"/>
    <property type="project" value="TreeGrafter"/>
</dbReference>
<evidence type="ECO:0000256" key="3">
    <source>
        <dbReference type="ARBA" id="ARBA00022729"/>
    </source>
</evidence>
<keyword evidence="6" id="KW-1185">Reference proteome</keyword>
<evidence type="ECO:0000259" key="4">
    <source>
        <dbReference type="Pfam" id="PF00496"/>
    </source>
</evidence>
<dbReference type="GO" id="GO:0042884">
    <property type="term" value="P:microcin transport"/>
    <property type="evidence" value="ECO:0007669"/>
    <property type="project" value="TreeGrafter"/>
</dbReference>
<protein>
    <submittedName>
        <fullName evidence="5">ABC transporter substrate-binding protein</fullName>
    </submittedName>
</protein>
<dbReference type="InterPro" id="IPR030678">
    <property type="entry name" value="Peptide/Ni-bd"/>
</dbReference>
<dbReference type="CDD" id="cd08497">
    <property type="entry name" value="MbnE-like"/>
    <property type="match status" value="1"/>
</dbReference>
<dbReference type="Proteomes" id="UP000321389">
    <property type="component" value="Chromosome"/>
</dbReference>
<dbReference type="InterPro" id="IPR000914">
    <property type="entry name" value="SBP_5_dom"/>
</dbReference>
<evidence type="ECO:0000256" key="2">
    <source>
        <dbReference type="ARBA" id="ARBA00005695"/>
    </source>
</evidence>
<reference evidence="5" key="1">
    <citation type="submission" date="2020-04" db="EMBL/GenBank/DDBJ databases">
        <title>Nitratireductor sp. nov. isolated from mangrove soil.</title>
        <authorList>
            <person name="Ye Y."/>
        </authorList>
    </citation>
    <scope>NUCLEOTIDE SEQUENCE</scope>
    <source>
        <strain evidence="5">SY7</strain>
    </source>
</reference>
<dbReference type="GO" id="GO:0043190">
    <property type="term" value="C:ATP-binding cassette (ABC) transporter complex"/>
    <property type="evidence" value="ECO:0007669"/>
    <property type="project" value="InterPro"/>
</dbReference>
<proteinExistence type="inferred from homology"/>
<sequence>MATGEAEPSHALAMHGEPALPADFEHLPYANPDAPKGGSVDYAVQGSFDSLNPFIIQGSAARGTLDLDFGYNVFESLMQRSYDEPFTLYPLIAKTVETDEERSFVEFTLDERARFSDGEPITADDVIFTFKLLRDKGFPRYRRTVDKIARMEKVGDNGVRFTFGEGDRELPLILGLMPVLPEHATDAETFEKSTLKPMIGSGPYTVDAVRPGELLVLKRNPDYWAKDIPSKRGFDNYDEVRINYFRDENALFEAFKKGLVDVHVENNSGRWTGEYDFPAVTSGDIVKDTFESGLPSGMYGFVMNTRRPVFQNRDVRAALAMLFDFEWANRNLFDGAYTRTKSYFDGSELSSQEQPASDAEKALLAPFPDSVEPEIMQGTWAPPVSDGSGRDREFLRNGFEALKKAGYAMQGGKLVGPDGRPLAFEIMLRAKGGEELALAWQRTLARLGIEASLRSVDAAQYQQRLLSFDYDVILHSYPSSLSPGVEQIGRWGSASREAQGSWNFAGAADPALDAMIDALLNARQRDEFIDAVRAYDRVLLSGAYVVPLYHRDEKWVARWKRIRHPDQAPLYGYQLQSWWHAPD</sequence>
<keyword evidence="3" id="KW-0732">Signal</keyword>
<dbReference type="PANTHER" id="PTHR30290:SF64">
    <property type="entry name" value="ABC TRANSPORTER PERIPLASMIC BINDING PROTEIN"/>
    <property type="match status" value="1"/>
</dbReference>
<organism evidence="5 6">
    <name type="scientific">Nitratireductor mangrovi</name>
    <dbReference type="NCBI Taxonomy" id="2599600"/>
    <lineage>
        <taxon>Bacteria</taxon>
        <taxon>Pseudomonadati</taxon>
        <taxon>Pseudomonadota</taxon>
        <taxon>Alphaproteobacteria</taxon>
        <taxon>Hyphomicrobiales</taxon>
        <taxon>Phyllobacteriaceae</taxon>
        <taxon>Nitratireductor</taxon>
    </lineage>
</organism>
<name>A0A5B8L6D7_9HYPH</name>
<comment type="similarity">
    <text evidence="2">Belongs to the bacterial solute-binding protein 5 family.</text>
</comment>
<dbReference type="GO" id="GO:0030288">
    <property type="term" value="C:outer membrane-bounded periplasmic space"/>
    <property type="evidence" value="ECO:0007669"/>
    <property type="project" value="TreeGrafter"/>
</dbReference>
<dbReference type="KEGG" id="niy:FQ775_19620"/>
<dbReference type="Gene3D" id="3.40.190.10">
    <property type="entry name" value="Periplasmic binding protein-like II"/>
    <property type="match status" value="1"/>
</dbReference>